<proteinExistence type="predicted"/>
<name>A0A1R2BI38_9CILI</name>
<reference evidence="1 2" key="1">
    <citation type="submission" date="2016-11" db="EMBL/GenBank/DDBJ databases">
        <title>The macronuclear genome of Stentor coeruleus: a giant cell with tiny introns.</title>
        <authorList>
            <person name="Slabodnick M."/>
            <person name="Ruby J.G."/>
            <person name="Reiff S.B."/>
            <person name="Swart E.C."/>
            <person name="Gosai S."/>
            <person name="Prabakaran S."/>
            <person name="Witkowska E."/>
            <person name="Larue G.E."/>
            <person name="Fisher S."/>
            <person name="Freeman R.M."/>
            <person name="Gunawardena J."/>
            <person name="Chu W."/>
            <person name="Stover N.A."/>
            <person name="Gregory B.D."/>
            <person name="Nowacki M."/>
            <person name="Derisi J."/>
            <person name="Roy S.W."/>
            <person name="Marshall W.F."/>
            <person name="Sood P."/>
        </authorList>
    </citation>
    <scope>NUCLEOTIDE SEQUENCE [LARGE SCALE GENOMIC DNA]</scope>
    <source>
        <strain evidence="1">WM001</strain>
    </source>
</reference>
<accession>A0A1R2BI38</accession>
<dbReference type="Proteomes" id="UP000187209">
    <property type="component" value="Unassembled WGS sequence"/>
</dbReference>
<sequence>MQGDISINGIDFEPIDDQRSRCSVCQKTIYKLLQKAHASSHSNSISAKQITKTPIVPIDDKPQSKGVKKISLQLEDLTASENTSKKSILQFDNIPLHDSSIKKPTLEFSDIPAHDLIPKKIIALGEKPPQDMINKKSALSFGDISCEQVAKKVTSNHSEIGYLENGTKRVEMQVDEVQRPSERDQSEVFIKTLRNSEGKNAESGNKLVEFEKMLREKWDFIYIKIGFL</sequence>
<gene>
    <name evidence="1" type="ORF">SteCoe_24248</name>
</gene>
<dbReference type="AlphaFoldDB" id="A0A1R2BI38"/>
<comment type="caution">
    <text evidence="1">The sequence shown here is derived from an EMBL/GenBank/DDBJ whole genome shotgun (WGS) entry which is preliminary data.</text>
</comment>
<organism evidence="1 2">
    <name type="scientific">Stentor coeruleus</name>
    <dbReference type="NCBI Taxonomy" id="5963"/>
    <lineage>
        <taxon>Eukaryota</taxon>
        <taxon>Sar</taxon>
        <taxon>Alveolata</taxon>
        <taxon>Ciliophora</taxon>
        <taxon>Postciliodesmatophora</taxon>
        <taxon>Heterotrichea</taxon>
        <taxon>Heterotrichida</taxon>
        <taxon>Stentoridae</taxon>
        <taxon>Stentor</taxon>
    </lineage>
</organism>
<evidence type="ECO:0000313" key="2">
    <source>
        <dbReference type="Proteomes" id="UP000187209"/>
    </source>
</evidence>
<keyword evidence="2" id="KW-1185">Reference proteome</keyword>
<protein>
    <submittedName>
        <fullName evidence="1">Uncharacterized protein</fullName>
    </submittedName>
</protein>
<evidence type="ECO:0000313" key="1">
    <source>
        <dbReference type="EMBL" id="OMJ76384.1"/>
    </source>
</evidence>
<dbReference type="EMBL" id="MPUH01000634">
    <property type="protein sequence ID" value="OMJ76384.1"/>
    <property type="molecule type" value="Genomic_DNA"/>
</dbReference>